<dbReference type="PROSITE" id="PS51197">
    <property type="entry name" value="HTH_RRF2_2"/>
    <property type="match status" value="1"/>
</dbReference>
<dbReference type="KEGG" id="abat:CFX1CAM_2161"/>
<dbReference type="RefSeq" id="WP_087863015.1">
    <property type="nucleotide sequence ID" value="NZ_LT859958.1"/>
</dbReference>
<dbReference type="AlphaFoldDB" id="A0A1Y6K6L9"/>
<accession>A0A1Y6K6L9</accession>
<gene>
    <name evidence="1" type="ORF">CFX1CAM_2161</name>
</gene>
<proteinExistence type="predicted"/>
<dbReference type="PANTHER" id="PTHR33221:SF2">
    <property type="entry name" value="TRANSCRIPTIONAL REGULATOR"/>
    <property type="match status" value="1"/>
</dbReference>
<dbReference type="InterPro" id="IPR036388">
    <property type="entry name" value="WH-like_DNA-bd_sf"/>
</dbReference>
<sequence length="145" mass="16003">MQITRQADYALRAMLYLARHEQTRSKPNWKPATTSKIAEEKLIPSSFLAKIISQLSIARLVNTIRGASGGVILARDPENISLLDVVEAIDGPITLCECTKDASLCSFGSNCPLHEVWCETQNELVEKLRSVSLAYLTAREEVLTG</sequence>
<evidence type="ECO:0000313" key="2">
    <source>
        <dbReference type="Proteomes" id="UP000195514"/>
    </source>
</evidence>
<dbReference type="Pfam" id="PF02082">
    <property type="entry name" value="Rrf2"/>
    <property type="match status" value="1"/>
</dbReference>
<dbReference type="GO" id="GO:0003700">
    <property type="term" value="F:DNA-binding transcription factor activity"/>
    <property type="evidence" value="ECO:0007669"/>
    <property type="project" value="TreeGrafter"/>
</dbReference>
<keyword evidence="2" id="KW-1185">Reference proteome</keyword>
<reference evidence="2" key="1">
    <citation type="submission" date="2017-05" db="EMBL/GenBank/DDBJ databases">
        <authorList>
            <person name="Kirkegaard R."/>
            <person name="Mcilroy J S."/>
        </authorList>
    </citation>
    <scope>NUCLEOTIDE SEQUENCE [LARGE SCALE GENOMIC DNA]</scope>
</reference>
<dbReference type="SUPFAM" id="SSF46785">
    <property type="entry name" value="Winged helix' DNA-binding domain"/>
    <property type="match status" value="1"/>
</dbReference>
<evidence type="ECO:0000313" key="1">
    <source>
        <dbReference type="EMBL" id="SMX55226.1"/>
    </source>
</evidence>
<dbReference type="InterPro" id="IPR036390">
    <property type="entry name" value="WH_DNA-bd_sf"/>
</dbReference>
<dbReference type="Gene3D" id="1.10.10.10">
    <property type="entry name" value="Winged helix-like DNA-binding domain superfamily/Winged helix DNA-binding domain"/>
    <property type="match status" value="1"/>
</dbReference>
<dbReference type="InterPro" id="IPR000944">
    <property type="entry name" value="Tscrpt_reg_Rrf2"/>
</dbReference>
<dbReference type="Proteomes" id="UP000195514">
    <property type="component" value="Chromosome I"/>
</dbReference>
<protein>
    <submittedName>
        <fullName evidence="1">Putative Rrf2 family DNA binding protein</fullName>
    </submittedName>
</protein>
<dbReference type="PROSITE" id="PS01332">
    <property type="entry name" value="HTH_RRF2_1"/>
    <property type="match status" value="1"/>
</dbReference>
<dbReference type="EMBL" id="LT859958">
    <property type="protein sequence ID" value="SMX55226.1"/>
    <property type="molecule type" value="Genomic_DNA"/>
</dbReference>
<organism evidence="1 2">
    <name type="scientific">Candidatus Brevifilum fermentans</name>
    <dbReference type="NCBI Taxonomy" id="1986204"/>
    <lineage>
        <taxon>Bacteria</taxon>
        <taxon>Bacillati</taxon>
        <taxon>Chloroflexota</taxon>
        <taxon>Anaerolineae</taxon>
        <taxon>Anaerolineales</taxon>
        <taxon>Anaerolineaceae</taxon>
        <taxon>Candidatus Brevifilum</taxon>
    </lineage>
</organism>
<dbReference type="PANTHER" id="PTHR33221">
    <property type="entry name" value="WINGED HELIX-TURN-HELIX TRANSCRIPTIONAL REGULATOR, RRF2 FAMILY"/>
    <property type="match status" value="1"/>
</dbReference>
<dbReference type="NCBIfam" id="TIGR00738">
    <property type="entry name" value="rrf2_super"/>
    <property type="match status" value="1"/>
</dbReference>
<dbReference type="InterPro" id="IPR030489">
    <property type="entry name" value="TR_Rrf2-type_CS"/>
</dbReference>
<name>A0A1Y6K6L9_9CHLR</name>
<dbReference type="GO" id="GO:0005829">
    <property type="term" value="C:cytosol"/>
    <property type="evidence" value="ECO:0007669"/>
    <property type="project" value="TreeGrafter"/>
</dbReference>
<dbReference type="OrthoDB" id="9808360at2"/>